<accession>A0ABQ4PXM0</accession>
<dbReference type="PANTHER" id="PTHR42742">
    <property type="entry name" value="TRANSCRIPTIONAL REPRESSOR MPRA"/>
    <property type="match status" value="1"/>
</dbReference>
<evidence type="ECO:0000256" key="3">
    <source>
        <dbReference type="ARBA" id="ARBA00022833"/>
    </source>
</evidence>
<organism evidence="7 8">
    <name type="scientific">Candidatus Phycosocius spiralis</name>
    <dbReference type="NCBI Taxonomy" id="2815099"/>
    <lineage>
        <taxon>Bacteria</taxon>
        <taxon>Pseudomonadati</taxon>
        <taxon>Pseudomonadota</taxon>
        <taxon>Alphaproteobacteria</taxon>
        <taxon>Caulobacterales</taxon>
        <taxon>Caulobacterales incertae sedis</taxon>
        <taxon>Candidatus Phycosocius</taxon>
    </lineage>
</organism>
<comment type="caution">
    <text evidence="7">The sequence shown here is derived from an EMBL/GenBank/DDBJ whole genome shotgun (WGS) entry which is preliminary data.</text>
</comment>
<dbReference type="EMBL" id="BPFZ01000014">
    <property type="protein sequence ID" value="GIU67811.1"/>
    <property type="molecule type" value="Genomic_DNA"/>
</dbReference>
<proteinExistence type="predicted"/>
<dbReference type="Pfam" id="PF00480">
    <property type="entry name" value="ROK"/>
    <property type="match status" value="1"/>
</dbReference>
<comment type="catalytic activity">
    <reaction evidence="6">
        <text>D-fructose + ATP = D-fructose 6-phosphate + ADP + H(+)</text>
        <dbReference type="Rhea" id="RHEA:16125"/>
        <dbReference type="ChEBI" id="CHEBI:15378"/>
        <dbReference type="ChEBI" id="CHEBI:30616"/>
        <dbReference type="ChEBI" id="CHEBI:37721"/>
        <dbReference type="ChEBI" id="CHEBI:61527"/>
        <dbReference type="ChEBI" id="CHEBI:456216"/>
        <dbReference type="EC" id="2.7.1.4"/>
    </reaction>
</comment>
<sequence length="298" mass="30865">MKGNGLQKVGAIDAGGTSWRCAIIDEDLTILARSSFPTTSPQETLGLAAGFFRAQKSAGLDVSVIGVGCFGPLAVNPKDSRWGHILATTKPGWAGADVAGVLAEQTGARITLDTDVTAAALAERAWGAGQGYDDLAYVTVGTGIGAGIIVDGKPIWGSLHPEAGHMRVPRHRDDQEFAGICSFHRDCIEGLASAPAMAARWGQDASELGDDDIAWDIEAYYLGQLSVNLVLTNAIQRIILGGGVMVRHGLVERVAVWAASLLGPYSVGGEGEVGFDVVGAGLGLDAGLFGGAWLGLNR</sequence>
<keyword evidence="2" id="KW-0479">Metal-binding</keyword>
<comment type="cofactor">
    <cofactor evidence="1">
        <name>Mg(2+)</name>
        <dbReference type="ChEBI" id="CHEBI:18420"/>
    </cofactor>
</comment>
<dbReference type="Gene3D" id="3.30.420.40">
    <property type="match status" value="2"/>
</dbReference>
<dbReference type="InterPro" id="IPR051804">
    <property type="entry name" value="Carb_Metab_Reg_Kinase/Isom"/>
</dbReference>
<evidence type="ECO:0000313" key="7">
    <source>
        <dbReference type="EMBL" id="GIU67811.1"/>
    </source>
</evidence>
<keyword evidence="8" id="KW-1185">Reference proteome</keyword>
<evidence type="ECO:0000256" key="2">
    <source>
        <dbReference type="ARBA" id="ARBA00022723"/>
    </source>
</evidence>
<dbReference type="PANTHER" id="PTHR42742:SF3">
    <property type="entry name" value="FRUCTOKINASE"/>
    <property type="match status" value="1"/>
</dbReference>
<name>A0ABQ4PXM0_9PROT</name>
<dbReference type="SUPFAM" id="SSF53067">
    <property type="entry name" value="Actin-like ATPase domain"/>
    <property type="match status" value="1"/>
</dbReference>
<evidence type="ECO:0000256" key="6">
    <source>
        <dbReference type="ARBA" id="ARBA00048451"/>
    </source>
</evidence>
<keyword evidence="4" id="KW-0460">Magnesium</keyword>
<dbReference type="RefSeq" id="WP_284360958.1">
    <property type="nucleotide sequence ID" value="NZ_BPFZ01000014.1"/>
</dbReference>
<dbReference type="CDD" id="cd24067">
    <property type="entry name" value="ASKHA_NBD_ROK_BsFRK-like"/>
    <property type="match status" value="1"/>
</dbReference>
<evidence type="ECO:0000256" key="5">
    <source>
        <dbReference type="ARBA" id="ARBA00038887"/>
    </source>
</evidence>
<gene>
    <name evidence="7" type="ORF">PsB1_1965</name>
</gene>
<evidence type="ECO:0000313" key="8">
    <source>
        <dbReference type="Proteomes" id="UP001161064"/>
    </source>
</evidence>
<evidence type="ECO:0000256" key="4">
    <source>
        <dbReference type="ARBA" id="ARBA00022842"/>
    </source>
</evidence>
<dbReference type="Proteomes" id="UP001161064">
    <property type="component" value="Unassembled WGS sequence"/>
</dbReference>
<dbReference type="InterPro" id="IPR049874">
    <property type="entry name" value="ROK_cs"/>
</dbReference>
<reference evidence="7" key="2">
    <citation type="journal article" date="2023" name="ISME Commun">
        <title>Characterization of a bloom-associated alphaproteobacterial lineage, 'Candidatus Phycosocius': insights into freshwater algal-bacterial interactions.</title>
        <authorList>
            <person name="Tanabe Y."/>
            <person name="Yamaguchi H."/>
            <person name="Yoshida M."/>
            <person name="Kai A."/>
            <person name="Okazaki Y."/>
        </authorList>
    </citation>
    <scope>NUCLEOTIDE SEQUENCE</scope>
    <source>
        <strain evidence="7">BOTRYCO-1</strain>
    </source>
</reference>
<protein>
    <recommendedName>
        <fullName evidence="5">fructokinase</fullName>
        <ecNumber evidence="5">2.7.1.4</ecNumber>
    </recommendedName>
</protein>
<evidence type="ECO:0000256" key="1">
    <source>
        <dbReference type="ARBA" id="ARBA00001946"/>
    </source>
</evidence>
<dbReference type="InterPro" id="IPR000600">
    <property type="entry name" value="ROK"/>
</dbReference>
<dbReference type="InterPro" id="IPR043129">
    <property type="entry name" value="ATPase_NBD"/>
</dbReference>
<reference evidence="7" key="1">
    <citation type="submission" date="2021-05" db="EMBL/GenBank/DDBJ databases">
        <authorList>
            <person name="Tanabe Y."/>
        </authorList>
    </citation>
    <scope>NUCLEOTIDE SEQUENCE</scope>
    <source>
        <strain evidence="7">BOTRYCO-1</strain>
    </source>
</reference>
<dbReference type="EC" id="2.7.1.4" evidence="5"/>
<keyword evidence="3" id="KW-0862">Zinc</keyword>
<dbReference type="PROSITE" id="PS01125">
    <property type="entry name" value="ROK"/>
    <property type="match status" value="1"/>
</dbReference>